<proteinExistence type="predicted"/>
<organism evidence="1 2">
    <name type="scientific">Elysia crispata</name>
    <name type="common">lettuce slug</name>
    <dbReference type="NCBI Taxonomy" id="231223"/>
    <lineage>
        <taxon>Eukaryota</taxon>
        <taxon>Metazoa</taxon>
        <taxon>Spiralia</taxon>
        <taxon>Lophotrochozoa</taxon>
        <taxon>Mollusca</taxon>
        <taxon>Gastropoda</taxon>
        <taxon>Heterobranchia</taxon>
        <taxon>Euthyneura</taxon>
        <taxon>Panpulmonata</taxon>
        <taxon>Sacoglossa</taxon>
        <taxon>Placobranchoidea</taxon>
        <taxon>Plakobranchidae</taxon>
        <taxon>Elysia</taxon>
    </lineage>
</organism>
<sequence length="120" mass="13809">MTTGDLNLQVTSKKPPSFDFRRDLDKFEVKIQVQFSNSLKIPSRGRARTLRIARFYNIVDVTLTGYGQLVPEIAHCASQFVQNDPGNDHPQGRPNHLETHNYNFDSYGTIEYQILKRNDP</sequence>
<reference evidence="1" key="1">
    <citation type="journal article" date="2023" name="G3 (Bethesda)">
        <title>A reference genome for the long-term kleptoplast-retaining sea slug Elysia crispata morphotype clarki.</title>
        <authorList>
            <person name="Eastman K.E."/>
            <person name="Pendleton A.L."/>
            <person name="Shaikh M.A."/>
            <person name="Suttiyut T."/>
            <person name="Ogas R."/>
            <person name="Tomko P."/>
            <person name="Gavelis G."/>
            <person name="Widhalm J.R."/>
            <person name="Wisecaver J.H."/>
        </authorList>
    </citation>
    <scope>NUCLEOTIDE SEQUENCE</scope>
    <source>
        <strain evidence="1">ECLA1</strain>
    </source>
</reference>
<gene>
    <name evidence="1" type="ORF">RRG08_001729</name>
</gene>
<protein>
    <submittedName>
        <fullName evidence="1">Uncharacterized protein</fullName>
    </submittedName>
</protein>
<dbReference type="AlphaFoldDB" id="A0AAE1ALH4"/>
<keyword evidence="2" id="KW-1185">Reference proteome</keyword>
<accession>A0AAE1ALH4</accession>
<dbReference type="Proteomes" id="UP001283361">
    <property type="component" value="Unassembled WGS sequence"/>
</dbReference>
<comment type="caution">
    <text evidence="1">The sequence shown here is derived from an EMBL/GenBank/DDBJ whole genome shotgun (WGS) entry which is preliminary data.</text>
</comment>
<dbReference type="EMBL" id="JAWDGP010001678">
    <property type="protein sequence ID" value="KAK3789341.1"/>
    <property type="molecule type" value="Genomic_DNA"/>
</dbReference>
<evidence type="ECO:0000313" key="1">
    <source>
        <dbReference type="EMBL" id="KAK3789341.1"/>
    </source>
</evidence>
<name>A0AAE1ALH4_9GAST</name>
<evidence type="ECO:0000313" key="2">
    <source>
        <dbReference type="Proteomes" id="UP001283361"/>
    </source>
</evidence>